<name>A0A1A7C5V8_9BURK</name>
<dbReference type="PANTHER" id="PTHR43559:SF1">
    <property type="entry name" value="HYDROLASE"/>
    <property type="match status" value="1"/>
</dbReference>
<evidence type="ECO:0000313" key="2">
    <source>
        <dbReference type="Proteomes" id="UP000092713"/>
    </source>
</evidence>
<dbReference type="EMBL" id="LOCQ01000049">
    <property type="protein sequence ID" value="OBV40145.1"/>
    <property type="molecule type" value="Genomic_DNA"/>
</dbReference>
<dbReference type="Proteomes" id="UP000092713">
    <property type="component" value="Unassembled WGS sequence"/>
</dbReference>
<evidence type="ECO:0000313" key="1">
    <source>
        <dbReference type="EMBL" id="OBV40145.1"/>
    </source>
</evidence>
<protein>
    <submittedName>
        <fullName evidence="1">Uncharacterized protein</fullName>
    </submittedName>
</protein>
<dbReference type="PANTHER" id="PTHR43559">
    <property type="entry name" value="HYDROLASE YCAC-RELATED"/>
    <property type="match status" value="1"/>
</dbReference>
<sequence length="87" mass="9143">MALAQHTVSWQGSPALPITLCMIQAGAQPMTSVQYLLELQRDWAHGETCNQTVATAVAHGGGYGLGLIHAKTMFNASEGHGLPAEQA</sequence>
<dbReference type="STRING" id="1747903.ASR47_101460"/>
<dbReference type="InterPro" id="IPR053152">
    <property type="entry name" value="Hydrolase_YcaC-like"/>
</dbReference>
<keyword evidence="2" id="KW-1185">Reference proteome</keyword>
<proteinExistence type="predicted"/>
<accession>A0A1A7C5V8</accession>
<reference evidence="1 2" key="1">
    <citation type="submission" date="2016-04" db="EMBL/GenBank/DDBJ databases">
        <title>Draft genome sequence of Janthinobacterium psychrotolerans sp. nov., isolated from freshwater sediments in Denmark.</title>
        <authorList>
            <person name="Gong X."/>
            <person name="Skrivergaard S."/>
            <person name="Korsgaard B.S."/>
            <person name="Schreiber L."/>
            <person name="Marshall I.P."/>
            <person name="Finster K."/>
            <person name="Schramm A."/>
        </authorList>
    </citation>
    <scope>NUCLEOTIDE SEQUENCE [LARGE SCALE GENOMIC DNA]</scope>
    <source>
        <strain evidence="1 2">S3-2</strain>
    </source>
</reference>
<dbReference type="AlphaFoldDB" id="A0A1A7C5V8"/>
<gene>
    <name evidence="1" type="ORF">ASR47_101460</name>
</gene>
<comment type="caution">
    <text evidence="1">The sequence shown here is derived from an EMBL/GenBank/DDBJ whole genome shotgun (WGS) entry which is preliminary data.</text>
</comment>
<organism evidence="1 2">
    <name type="scientific">Janthinobacterium psychrotolerans</name>
    <dbReference type="NCBI Taxonomy" id="1747903"/>
    <lineage>
        <taxon>Bacteria</taxon>
        <taxon>Pseudomonadati</taxon>
        <taxon>Pseudomonadota</taxon>
        <taxon>Betaproteobacteria</taxon>
        <taxon>Burkholderiales</taxon>
        <taxon>Oxalobacteraceae</taxon>
        <taxon>Janthinobacterium</taxon>
    </lineage>
</organism>